<protein>
    <submittedName>
        <fullName evidence="2">Retrovirus-related Pol polyprotein from transposon TNT 1-94</fullName>
    </submittedName>
</protein>
<dbReference type="InterPro" id="IPR013103">
    <property type="entry name" value="RVT_2"/>
</dbReference>
<organism evidence="2 3">
    <name type="scientific">Vitis vinifera</name>
    <name type="common">Grape</name>
    <dbReference type="NCBI Taxonomy" id="29760"/>
    <lineage>
        <taxon>Eukaryota</taxon>
        <taxon>Viridiplantae</taxon>
        <taxon>Streptophyta</taxon>
        <taxon>Embryophyta</taxon>
        <taxon>Tracheophyta</taxon>
        <taxon>Spermatophyta</taxon>
        <taxon>Magnoliopsida</taxon>
        <taxon>eudicotyledons</taxon>
        <taxon>Gunneridae</taxon>
        <taxon>Pentapetalae</taxon>
        <taxon>rosids</taxon>
        <taxon>Vitales</taxon>
        <taxon>Vitaceae</taxon>
        <taxon>Viteae</taxon>
        <taxon>Vitis</taxon>
    </lineage>
</organism>
<dbReference type="SUPFAM" id="SSF56672">
    <property type="entry name" value="DNA/RNA polymerases"/>
    <property type="match status" value="1"/>
</dbReference>
<dbReference type="InterPro" id="IPR043502">
    <property type="entry name" value="DNA/RNA_pol_sf"/>
</dbReference>
<sequence>MVSKDIKVDEAAIWNWEKNEIEVEDVDQIRVTVPQIPEETENEVGVDNLDDVPIRGTRSLDEIYEKCDVALQEPTCYDETAKENGWRVIIEELKMINKNGTWKLARLVVKGYSQEYGIDFLNTFAPMARHDTIRLLVALAVKMGWKIHHFDVKLAFLNGVLEEDIYVEQPEGFQVSGCEDKVYKLRKALYGLKQAPRAWYSRIDVYLLQQRFKRNESEATQYVLKVQEEVQLIVSLYVDDLLVIGCNSKILKQFMVQMESEFEMSNLGEMKYFLGMEIHQCQVVIFISQQKCALKVLKKFHMEISKSVATHLVVNEKLSNNEVNIKADASIYRSLIDPVQHGRTKHINVKFHAIREVEKNGEVNLVHCCSENQIANILTKALSKAKFEELRSRLGVSKKLLKEEY</sequence>
<dbReference type="CDD" id="cd09272">
    <property type="entry name" value="RNase_HI_RT_Ty1"/>
    <property type="match status" value="1"/>
</dbReference>
<name>A0A438JI96_VITVI</name>
<dbReference type="EMBL" id="QGNW01000040">
    <property type="protein sequence ID" value="RVX08675.1"/>
    <property type="molecule type" value="Genomic_DNA"/>
</dbReference>
<proteinExistence type="predicted"/>
<dbReference type="AlphaFoldDB" id="A0A438JI96"/>
<evidence type="ECO:0000313" key="3">
    <source>
        <dbReference type="Proteomes" id="UP000288805"/>
    </source>
</evidence>
<reference evidence="2 3" key="1">
    <citation type="journal article" date="2018" name="PLoS Genet.">
        <title>Population sequencing reveals clonal diversity and ancestral inbreeding in the grapevine cultivar Chardonnay.</title>
        <authorList>
            <person name="Roach M.J."/>
            <person name="Johnson D.L."/>
            <person name="Bohlmann J."/>
            <person name="van Vuuren H.J."/>
            <person name="Jones S.J."/>
            <person name="Pretorius I.S."/>
            <person name="Schmidt S.A."/>
            <person name="Borneman A.R."/>
        </authorList>
    </citation>
    <scope>NUCLEOTIDE SEQUENCE [LARGE SCALE GENOMIC DNA]</scope>
    <source>
        <strain evidence="3">cv. Chardonnay</strain>
        <tissue evidence="2">Leaf</tissue>
    </source>
</reference>
<accession>A0A438JI96</accession>
<dbReference type="Proteomes" id="UP000288805">
    <property type="component" value="Unassembled WGS sequence"/>
</dbReference>
<feature type="domain" description="Reverse transcriptase Ty1/copia-type" evidence="1">
    <location>
        <begin position="98"/>
        <end position="310"/>
    </location>
</feature>
<dbReference type="Pfam" id="PF07727">
    <property type="entry name" value="RVT_2"/>
    <property type="match status" value="1"/>
</dbReference>
<comment type="caution">
    <text evidence="2">The sequence shown here is derived from an EMBL/GenBank/DDBJ whole genome shotgun (WGS) entry which is preliminary data.</text>
</comment>
<evidence type="ECO:0000259" key="1">
    <source>
        <dbReference type="Pfam" id="PF07727"/>
    </source>
</evidence>
<evidence type="ECO:0000313" key="2">
    <source>
        <dbReference type="EMBL" id="RVX08675.1"/>
    </source>
</evidence>
<gene>
    <name evidence="2" type="primary">POLX_3657</name>
    <name evidence="2" type="ORF">CK203_011052</name>
</gene>